<dbReference type="InterPro" id="IPR045038">
    <property type="entry name" value="AIG2-like"/>
</dbReference>
<dbReference type="InterPro" id="IPR036568">
    <property type="entry name" value="GGCT-like_sf"/>
</dbReference>
<dbReference type="SUPFAM" id="SSF110857">
    <property type="entry name" value="Gamma-glutamyl cyclotransferase-like"/>
    <property type="match status" value="1"/>
</dbReference>
<feature type="domain" description="Gamma-glutamylcyclotransferase AIG2-like" evidence="3">
    <location>
        <begin position="16"/>
        <end position="116"/>
    </location>
</feature>
<evidence type="ECO:0000313" key="5">
    <source>
        <dbReference type="Proteomes" id="UP001143304"/>
    </source>
</evidence>
<gene>
    <name evidence="4" type="ORF">EYC82_02170</name>
</gene>
<evidence type="ECO:0000256" key="2">
    <source>
        <dbReference type="ARBA" id="ARBA00030602"/>
    </source>
</evidence>
<evidence type="ECO:0000256" key="1">
    <source>
        <dbReference type="ARBA" id="ARBA00022679"/>
    </source>
</evidence>
<dbReference type="InterPro" id="IPR009288">
    <property type="entry name" value="AIG2-like_dom"/>
</dbReference>
<dbReference type="PANTHER" id="PTHR31544">
    <property type="entry name" value="AIG2-LIKE PROTEIN D"/>
    <property type="match status" value="1"/>
</dbReference>
<keyword evidence="1" id="KW-0808">Transferase</keyword>
<dbReference type="InterPro" id="IPR013024">
    <property type="entry name" value="GGCT-like"/>
</dbReference>
<evidence type="ECO:0000259" key="3">
    <source>
        <dbReference type="Pfam" id="PF06094"/>
    </source>
</evidence>
<dbReference type="PANTHER" id="PTHR31544:SF2">
    <property type="entry name" value="AIG2-LIKE PROTEIN D"/>
    <property type="match status" value="1"/>
</dbReference>
<name>A0ABT3T2T0_9GAMM</name>
<keyword evidence="5" id="KW-1185">Reference proteome</keyword>
<proteinExistence type="predicted"/>
<dbReference type="CDD" id="cd06661">
    <property type="entry name" value="GGCT_like"/>
    <property type="match status" value="1"/>
</dbReference>
<accession>A0ABT3T2T0</accession>
<dbReference type="Proteomes" id="UP001143304">
    <property type="component" value="Unassembled WGS sequence"/>
</dbReference>
<reference evidence="4" key="1">
    <citation type="submission" date="2019-02" db="EMBL/GenBank/DDBJ databases">
        <authorList>
            <person name="Li S.-H."/>
        </authorList>
    </citation>
    <scope>NUCLEOTIDE SEQUENCE</scope>
    <source>
        <strain evidence="4">IMCC11814</strain>
    </source>
</reference>
<dbReference type="Pfam" id="PF06094">
    <property type="entry name" value="GGACT"/>
    <property type="match status" value="1"/>
</dbReference>
<organism evidence="4 5">
    <name type="scientific">Candidatus Marimicrobium litorale</name>
    <dbReference type="NCBI Taxonomy" id="2518991"/>
    <lineage>
        <taxon>Bacteria</taxon>
        <taxon>Pseudomonadati</taxon>
        <taxon>Pseudomonadota</taxon>
        <taxon>Gammaproteobacteria</taxon>
        <taxon>Cellvibrionales</taxon>
        <taxon>Halieaceae</taxon>
        <taxon>Marimicrobium</taxon>
    </lineage>
</organism>
<comment type="caution">
    <text evidence="4">The sequence shown here is derived from an EMBL/GenBank/DDBJ whole genome shotgun (WGS) entry which is preliminary data.</text>
</comment>
<sequence length="176" mass="20070">MFASEYWIKVKRMNAIFFYGTLLDTGIRRCVFAESTGDDQIIHARAQGYDTMCYPGETYPVLVPAAGAVTRGHVLLDPSDEALERMVFFEGGEYELADLPVISADGETIQARYNRASDSGLDFSKPWEYEEWRLAERDNFFEATRLYMERCWGKMTLAEAGAVWQELQLLRHGVNG</sequence>
<protein>
    <recommendedName>
        <fullName evidence="2">Putative gamma-glutamylcyclotransferase</fullName>
    </recommendedName>
</protein>
<dbReference type="EMBL" id="SHNO01000001">
    <property type="protein sequence ID" value="MCX2976160.1"/>
    <property type="molecule type" value="Genomic_DNA"/>
</dbReference>
<dbReference type="Gene3D" id="3.10.490.10">
    <property type="entry name" value="Gamma-glutamyl cyclotransferase-like"/>
    <property type="match status" value="1"/>
</dbReference>
<evidence type="ECO:0000313" key="4">
    <source>
        <dbReference type="EMBL" id="MCX2976160.1"/>
    </source>
</evidence>